<dbReference type="PROSITE" id="PS50928">
    <property type="entry name" value="ABC_TM1"/>
    <property type="match status" value="1"/>
</dbReference>
<dbReference type="InterPro" id="IPR035906">
    <property type="entry name" value="MetI-like_sf"/>
</dbReference>
<feature type="transmembrane region" description="Helical" evidence="7">
    <location>
        <begin position="74"/>
        <end position="96"/>
    </location>
</feature>
<evidence type="ECO:0000256" key="3">
    <source>
        <dbReference type="ARBA" id="ARBA00022475"/>
    </source>
</evidence>
<evidence type="ECO:0000313" key="9">
    <source>
        <dbReference type="EMBL" id="QCK88604.1"/>
    </source>
</evidence>
<reference evidence="9 10" key="1">
    <citation type="submission" date="2019-04" db="EMBL/GenBank/DDBJ databases">
        <title>Phreatobacter aquaticus sp. nov.</title>
        <authorList>
            <person name="Choi A."/>
            <person name="Baek K."/>
        </authorList>
    </citation>
    <scope>NUCLEOTIDE SEQUENCE [LARGE SCALE GENOMIC DNA]</scope>
    <source>
        <strain evidence="9 10">NMCR1094</strain>
    </source>
</reference>
<feature type="transmembrane region" description="Helical" evidence="7">
    <location>
        <begin position="136"/>
        <end position="155"/>
    </location>
</feature>
<dbReference type="PANTHER" id="PTHR30151">
    <property type="entry name" value="ALKANE SULFONATE ABC TRANSPORTER-RELATED, MEMBRANE SUBUNIT"/>
    <property type="match status" value="1"/>
</dbReference>
<keyword evidence="10" id="KW-1185">Reference proteome</keyword>
<dbReference type="OrthoDB" id="9786495at2"/>
<evidence type="ECO:0000256" key="5">
    <source>
        <dbReference type="ARBA" id="ARBA00022989"/>
    </source>
</evidence>
<feature type="domain" description="ABC transmembrane type-1" evidence="8">
    <location>
        <begin position="70"/>
        <end position="254"/>
    </location>
</feature>
<dbReference type="PANTHER" id="PTHR30151:SF20">
    <property type="entry name" value="ABC TRANSPORTER PERMEASE PROTEIN HI_0355-RELATED"/>
    <property type="match status" value="1"/>
</dbReference>
<evidence type="ECO:0000256" key="6">
    <source>
        <dbReference type="ARBA" id="ARBA00023136"/>
    </source>
</evidence>
<name>A0A4D7QTN5_9HYPH</name>
<dbReference type="KEGG" id="paqt:E8L99_03410"/>
<evidence type="ECO:0000256" key="7">
    <source>
        <dbReference type="RuleBase" id="RU363032"/>
    </source>
</evidence>
<evidence type="ECO:0000256" key="2">
    <source>
        <dbReference type="ARBA" id="ARBA00022448"/>
    </source>
</evidence>
<sequence length="267" mass="29318">MPLPVRRSFIAGREATIPWITTPLLLGILVLIWHVYVRMTGISPFILPAPGAVVSDWIEMLTNRRAWFHAGMTVYATLVGFFWAALIGVVLGVLIARIRWLELTLNPFIVATQVIPKVALVPLFVVWFGFGITSKVIVAGVLAFFPILTNTVLGVKSIDEGHRDVMTALNASRWQVFKRLELPSALPYILTGFEVGIVLAIIGAVVGEYLGGSQGLGHLLIQSMNGFETSQMFAVLIQMSLIGFAFYFAIGFLKRLLIPWHATGAAK</sequence>
<dbReference type="Gene3D" id="1.10.3720.10">
    <property type="entry name" value="MetI-like"/>
    <property type="match status" value="1"/>
</dbReference>
<dbReference type="GO" id="GO:0005886">
    <property type="term" value="C:plasma membrane"/>
    <property type="evidence" value="ECO:0007669"/>
    <property type="project" value="UniProtKB-SubCell"/>
</dbReference>
<accession>A0A4D7QTN5</accession>
<feature type="transmembrane region" description="Helical" evidence="7">
    <location>
        <begin position="16"/>
        <end position="36"/>
    </location>
</feature>
<keyword evidence="4 7" id="KW-0812">Transmembrane</keyword>
<dbReference type="CDD" id="cd06261">
    <property type="entry name" value="TM_PBP2"/>
    <property type="match status" value="1"/>
</dbReference>
<keyword evidence="2 7" id="KW-0813">Transport</keyword>
<comment type="subcellular location">
    <subcellularLocation>
        <location evidence="1 7">Cell membrane</location>
        <topology evidence="1 7">Multi-pass membrane protein</topology>
    </subcellularLocation>
</comment>
<keyword evidence="6 7" id="KW-0472">Membrane</keyword>
<gene>
    <name evidence="9" type="ORF">E8L99_03410</name>
</gene>
<dbReference type="SUPFAM" id="SSF161098">
    <property type="entry name" value="MetI-like"/>
    <property type="match status" value="1"/>
</dbReference>
<proteinExistence type="inferred from homology"/>
<evidence type="ECO:0000256" key="4">
    <source>
        <dbReference type="ARBA" id="ARBA00022692"/>
    </source>
</evidence>
<dbReference type="AlphaFoldDB" id="A0A4D7QTN5"/>
<feature type="transmembrane region" description="Helical" evidence="7">
    <location>
        <begin position="188"/>
        <end position="211"/>
    </location>
</feature>
<feature type="transmembrane region" description="Helical" evidence="7">
    <location>
        <begin position="231"/>
        <end position="253"/>
    </location>
</feature>
<keyword evidence="3" id="KW-1003">Cell membrane</keyword>
<keyword evidence="5 7" id="KW-1133">Transmembrane helix</keyword>
<dbReference type="InterPro" id="IPR000515">
    <property type="entry name" value="MetI-like"/>
</dbReference>
<evidence type="ECO:0000256" key="1">
    <source>
        <dbReference type="ARBA" id="ARBA00004651"/>
    </source>
</evidence>
<comment type="similarity">
    <text evidence="7">Belongs to the binding-protein-dependent transport system permease family.</text>
</comment>
<dbReference type="EMBL" id="CP039865">
    <property type="protein sequence ID" value="QCK88604.1"/>
    <property type="molecule type" value="Genomic_DNA"/>
</dbReference>
<dbReference type="Proteomes" id="UP000298588">
    <property type="component" value="Chromosome"/>
</dbReference>
<dbReference type="Pfam" id="PF00528">
    <property type="entry name" value="BPD_transp_1"/>
    <property type="match status" value="1"/>
</dbReference>
<protein>
    <submittedName>
        <fullName evidence="9">ABC transporter permease</fullName>
    </submittedName>
</protein>
<evidence type="ECO:0000259" key="8">
    <source>
        <dbReference type="PROSITE" id="PS50928"/>
    </source>
</evidence>
<organism evidence="9 10">
    <name type="scientific">Phreatobacter aquaticus</name>
    <dbReference type="NCBI Taxonomy" id="2570229"/>
    <lineage>
        <taxon>Bacteria</taxon>
        <taxon>Pseudomonadati</taxon>
        <taxon>Pseudomonadota</taxon>
        <taxon>Alphaproteobacteria</taxon>
        <taxon>Hyphomicrobiales</taxon>
        <taxon>Phreatobacteraceae</taxon>
        <taxon>Phreatobacter</taxon>
    </lineage>
</organism>
<dbReference type="GO" id="GO:0055085">
    <property type="term" value="P:transmembrane transport"/>
    <property type="evidence" value="ECO:0007669"/>
    <property type="project" value="InterPro"/>
</dbReference>
<evidence type="ECO:0000313" key="10">
    <source>
        <dbReference type="Proteomes" id="UP000298588"/>
    </source>
</evidence>